<feature type="compositionally biased region" description="Polar residues" evidence="1">
    <location>
        <begin position="160"/>
        <end position="173"/>
    </location>
</feature>
<protein>
    <submittedName>
        <fullName evidence="3">Uncharacterized protein</fullName>
    </submittedName>
</protein>
<dbReference type="GO" id="GO:0055028">
    <property type="term" value="C:cortical microtubule"/>
    <property type="evidence" value="ECO:0007669"/>
    <property type="project" value="TreeGrafter"/>
</dbReference>
<feature type="compositionally biased region" description="Low complexity" evidence="1">
    <location>
        <begin position="269"/>
        <end position="299"/>
    </location>
</feature>
<dbReference type="AlphaFoldDB" id="A0A8T0SSH9"/>
<feature type="compositionally biased region" description="Polar residues" evidence="1">
    <location>
        <begin position="242"/>
        <end position="254"/>
    </location>
</feature>
<organism evidence="3 4">
    <name type="scientific">Panicum virgatum</name>
    <name type="common">Blackwell switchgrass</name>
    <dbReference type="NCBI Taxonomy" id="38727"/>
    <lineage>
        <taxon>Eukaryota</taxon>
        <taxon>Viridiplantae</taxon>
        <taxon>Streptophyta</taxon>
        <taxon>Embryophyta</taxon>
        <taxon>Tracheophyta</taxon>
        <taxon>Spermatophyta</taxon>
        <taxon>Magnoliopsida</taxon>
        <taxon>Liliopsida</taxon>
        <taxon>Poales</taxon>
        <taxon>Poaceae</taxon>
        <taxon>PACMAD clade</taxon>
        <taxon>Panicoideae</taxon>
        <taxon>Panicodae</taxon>
        <taxon>Paniceae</taxon>
        <taxon>Panicinae</taxon>
        <taxon>Panicum</taxon>
        <taxon>Panicum sect. Hiantes</taxon>
    </lineage>
</organism>
<feature type="region of interest" description="Disordered" evidence="1">
    <location>
        <begin position="13"/>
        <end position="401"/>
    </location>
</feature>
<dbReference type="GO" id="GO:0043622">
    <property type="term" value="P:cortical microtubule organization"/>
    <property type="evidence" value="ECO:0007669"/>
    <property type="project" value="TreeGrafter"/>
</dbReference>
<dbReference type="PANTHER" id="PTHR31949:SF37">
    <property type="entry name" value="OS01G0819000 PROTEIN"/>
    <property type="match status" value="1"/>
</dbReference>
<keyword evidence="2" id="KW-0472">Membrane</keyword>
<keyword evidence="2" id="KW-1133">Transmembrane helix</keyword>
<feature type="transmembrane region" description="Helical" evidence="2">
    <location>
        <begin position="465"/>
        <end position="482"/>
    </location>
</feature>
<accession>A0A8T0SSH9</accession>
<feature type="compositionally biased region" description="Low complexity" evidence="1">
    <location>
        <begin position="37"/>
        <end position="51"/>
    </location>
</feature>
<dbReference type="EMBL" id="CM029045">
    <property type="protein sequence ID" value="KAG2601571.1"/>
    <property type="molecule type" value="Genomic_DNA"/>
</dbReference>
<dbReference type="Proteomes" id="UP000823388">
    <property type="component" value="Chromosome 5K"/>
</dbReference>
<proteinExistence type="predicted"/>
<evidence type="ECO:0000256" key="2">
    <source>
        <dbReference type="SAM" id="Phobius"/>
    </source>
</evidence>
<feature type="compositionally biased region" description="Low complexity" evidence="1">
    <location>
        <begin position="124"/>
        <end position="155"/>
    </location>
</feature>
<evidence type="ECO:0000256" key="1">
    <source>
        <dbReference type="SAM" id="MobiDB-lite"/>
    </source>
</evidence>
<reference evidence="3" key="1">
    <citation type="submission" date="2020-05" db="EMBL/GenBank/DDBJ databases">
        <title>WGS assembly of Panicum virgatum.</title>
        <authorList>
            <person name="Lovell J.T."/>
            <person name="Jenkins J."/>
            <person name="Shu S."/>
            <person name="Juenger T.E."/>
            <person name="Schmutz J."/>
        </authorList>
    </citation>
    <scope>NUCLEOTIDE SEQUENCE</scope>
    <source>
        <strain evidence="3">AP13</strain>
    </source>
</reference>
<evidence type="ECO:0000313" key="4">
    <source>
        <dbReference type="Proteomes" id="UP000823388"/>
    </source>
</evidence>
<keyword evidence="4" id="KW-1185">Reference proteome</keyword>
<dbReference type="PANTHER" id="PTHR31949">
    <property type="entry name" value="GASTRIC MUCIN-LIKE PROTEIN"/>
    <property type="match status" value="1"/>
</dbReference>
<feature type="compositionally biased region" description="Polar residues" evidence="1">
    <location>
        <begin position="368"/>
        <end position="381"/>
    </location>
</feature>
<feature type="compositionally biased region" description="Polar residues" evidence="1">
    <location>
        <begin position="390"/>
        <end position="401"/>
    </location>
</feature>
<feature type="compositionally biased region" description="Polar residues" evidence="1">
    <location>
        <begin position="52"/>
        <end position="123"/>
    </location>
</feature>
<name>A0A8T0SSH9_PANVG</name>
<comment type="caution">
    <text evidence="3">The sequence shown here is derived from an EMBL/GenBank/DDBJ whole genome shotgun (WGS) entry which is preliminary data.</text>
</comment>
<evidence type="ECO:0000313" key="3">
    <source>
        <dbReference type="EMBL" id="KAG2601571.1"/>
    </source>
</evidence>
<feature type="compositionally biased region" description="Low complexity" evidence="1">
    <location>
        <begin position="216"/>
        <end position="241"/>
    </location>
</feature>
<keyword evidence="2" id="KW-0812">Transmembrane</keyword>
<sequence length="543" mass="58352">MEDLLDTEIGKNDYDWLLTPPGTPRVPALDAAEKDPSSTVTKRTVTRSYSTIRASKLSSSEPENRRSTFSTRPARSNSVSHPAVQSTLMSSNNRSSILNANISSVSSRPTTPSKRTATITASKPSVPSSRPVPTRSSTPVKARPSTPTKTRPSTPVKNHPSMSSSMANSTAPKPTSAQSSRSSTPTSRSRILSTSSSNTTSAVSCPSSFSGKIPARTRTSSSSSTVPSSSRSSSRSSTPTRQLTMRSSTPSVGRSPSVGRISGSNNLTSNGRALASSGRSSAPSSAPSSRPSSPNTRLRAPVRPLDIPDFPSETPPNLRTKLPERPLSAGRARPGMSLGVRSTLNAEPVPTAPVKKMSVPAITRSKFSDTQSKTSTNGHQSRQSERSFLEGQTTRTSRSVTAADNGFGRTISRKSLDMAIRHMVRSPLIFMLNSIQQGLMCFYLSLYQKRREVVLICFQTFDKTWVASVVHLFFLIAFALLLPRADQLEHQTQAILSQMVTDVSLIMAAAMGTSLEILAVLFHTMVGAQLVPLIGKVLDQKRF</sequence>
<gene>
    <name evidence="3" type="ORF">PVAP13_5KG600900</name>
</gene>
<feature type="compositionally biased region" description="Low complexity" evidence="1">
    <location>
        <begin position="174"/>
        <end position="208"/>
    </location>
</feature>